<keyword evidence="3" id="KW-0175">Coiled coil</keyword>
<dbReference type="EMBL" id="CAJJDP010000086">
    <property type="protein sequence ID" value="CAD8186114.1"/>
    <property type="molecule type" value="Genomic_DNA"/>
</dbReference>
<proteinExistence type="inferred from homology"/>
<dbReference type="SMART" id="SM00415">
    <property type="entry name" value="HSF"/>
    <property type="match status" value="1"/>
</dbReference>
<name>A0A8S1W7W7_PAROT</name>
<dbReference type="Pfam" id="PF00447">
    <property type="entry name" value="HSF_DNA-bind"/>
    <property type="match status" value="1"/>
</dbReference>
<feature type="domain" description="HSF-type DNA-binding" evidence="4">
    <location>
        <begin position="6"/>
        <end position="107"/>
    </location>
</feature>
<sequence>MIKIKKNKDFIGTLRNILEVYLFLIKNEDYQGIIQLLEEKNGFKILDLEQFKSGILVKHFTHNNYSSFRRQLNLYGFQSHKSNKNEILYTNDTFNFERDKKLKKQRKADIQTENIELEQKRQLNQLLQLQQNQKQMMEQIQTIITTQKELKEKMKSQLKRQIPIPCFVIIYQH</sequence>
<evidence type="ECO:0000256" key="3">
    <source>
        <dbReference type="SAM" id="Coils"/>
    </source>
</evidence>
<dbReference type="PANTHER" id="PTHR10015">
    <property type="entry name" value="HEAT SHOCK TRANSCRIPTION FACTOR"/>
    <property type="match status" value="1"/>
</dbReference>
<dbReference type="OMA" id="HFTHNNY"/>
<dbReference type="AlphaFoldDB" id="A0A8S1W7W7"/>
<evidence type="ECO:0000313" key="5">
    <source>
        <dbReference type="EMBL" id="CAD8186114.1"/>
    </source>
</evidence>
<evidence type="ECO:0000256" key="2">
    <source>
        <dbReference type="RuleBase" id="RU004020"/>
    </source>
</evidence>
<feature type="coiled-coil region" evidence="3">
    <location>
        <begin position="100"/>
        <end position="140"/>
    </location>
</feature>
<gene>
    <name evidence="5" type="ORF">POCTA_138.1.T0870104</name>
</gene>
<evidence type="ECO:0000313" key="6">
    <source>
        <dbReference type="Proteomes" id="UP000683925"/>
    </source>
</evidence>
<comment type="similarity">
    <text evidence="2">Belongs to the HSF family.</text>
</comment>
<dbReference type="OrthoDB" id="60033at2759"/>
<accession>A0A8S1W7W7</accession>
<protein>
    <recommendedName>
        <fullName evidence="4">HSF-type DNA-binding domain-containing protein</fullName>
    </recommendedName>
</protein>
<organism evidence="5 6">
    <name type="scientific">Paramecium octaurelia</name>
    <dbReference type="NCBI Taxonomy" id="43137"/>
    <lineage>
        <taxon>Eukaryota</taxon>
        <taxon>Sar</taxon>
        <taxon>Alveolata</taxon>
        <taxon>Ciliophora</taxon>
        <taxon>Intramacronucleata</taxon>
        <taxon>Oligohymenophorea</taxon>
        <taxon>Peniculida</taxon>
        <taxon>Parameciidae</taxon>
        <taxon>Paramecium</taxon>
    </lineage>
</organism>
<keyword evidence="6" id="KW-1185">Reference proteome</keyword>
<keyword evidence="1" id="KW-0238">DNA-binding</keyword>
<reference evidence="5" key="1">
    <citation type="submission" date="2021-01" db="EMBL/GenBank/DDBJ databases">
        <authorList>
            <consortium name="Genoscope - CEA"/>
            <person name="William W."/>
        </authorList>
    </citation>
    <scope>NUCLEOTIDE SEQUENCE</scope>
</reference>
<evidence type="ECO:0000256" key="1">
    <source>
        <dbReference type="ARBA" id="ARBA00023125"/>
    </source>
</evidence>
<evidence type="ECO:0000259" key="4">
    <source>
        <dbReference type="SMART" id="SM00415"/>
    </source>
</evidence>
<dbReference type="PANTHER" id="PTHR10015:SF206">
    <property type="entry name" value="HSF-TYPE DNA-BINDING DOMAIN-CONTAINING PROTEIN"/>
    <property type="match status" value="1"/>
</dbReference>
<dbReference type="InterPro" id="IPR000232">
    <property type="entry name" value="HSF_DNA-bd"/>
</dbReference>
<dbReference type="Proteomes" id="UP000683925">
    <property type="component" value="Unassembled WGS sequence"/>
</dbReference>
<dbReference type="GO" id="GO:0043565">
    <property type="term" value="F:sequence-specific DNA binding"/>
    <property type="evidence" value="ECO:0007669"/>
    <property type="project" value="InterPro"/>
</dbReference>
<dbReference type="GO" id="GO:0003700">
    <property type="term" value="F:DNA-binding transcription factor activity"/>
    <property type="evidence" value="ECO:0007669"/>
    <property type="project" value="InterPro"/>
</dbReference>
<comment type="caution">
    <text evidence="5">The sequence shown here is derived from an EMBL/GenBank/DDBJ whole genome shotgun (WGS) entry which is preliminary data.</text>
</comment>